<dbReference type="InterPro" id="IPR009078">
    <property type="entry name" value="Ferritin-like_SF"/>
</dbReference>
<dbReference type="Pfam" id="PF05138">
    <property type="entry name" value="PaaA_PaaC"/>
    <property type="match status" value="1"/>
</dbReference>
<protein>
    <submittedName>
        <fullName evidence="2">Phenylacetate-CoA oxygenase subunit PaaC</fullName>
    </submittedName>
</protein>
<dbReference type="PANTHER" id="PTHR30458">
    <property type="entry name" value="PHENYLACETIC ACID DEGRADATION PROTEIN PAA"/>
    <property type="match status" value="1"/>
</dbReference>
<dbReference type="Proteomes" id="UP000318834">
    <property type="component" value="Unassembled WGS sequence"/>
</dbReference>
<dbReference type="InterPro" id="IPR012347">
    <property type="entry name" value="Ferritin-like"/>
</dbReference>
<dbReference type="EMBL" id="VBAP01000068">
    <property type="protein sequence ID" value="TMI73624.1"/>
    <property type="molecule type" value="Genomic_DNA"/>
</dbReference>
<dbReference type="PIRSF" id="PIRSF037834">
    <property type="entry name" value="PA_CoA_Oase3"/>
    <property type="match status" value="1"/>
</dbReference>
<feature type="compositionally biased region" description="Low complexity" evidence="1">
    <location>
        <begin position="15"/>
        <end position="29"/>
    </location>
</feature>
<gene>
    <name evidence="2" type="primary">paaC</name>
    <name evidence="2" type="ORF">E6H05_09405</name>
</gene>
<dbReference type="NCBIfam" id="TIGR02158">
    <property type="entry name" value="PA_CoA_Oxy3"/>
    <property type="match status" value="1"/>
</dbReference>
<evidence type="ECO:0000313" key="3">
    <source>
        <dbReference type="Proteomes" id="UP000318834"/>
    </source>
</evidence>
<organism evidence="2 3">
    <name type="scientific">Candidatus Segetimicrobium genomatis</name>
    <dbReference type="NCBI Taxonomy" id="2569760"/>
    <lineage>
        <taxon>Bacteria</taxon>
        <taxon>Bacillati</taxon>
        <taxon>Candidatus Sysuimicrobiota</taxon>
        <taxon>Candidatus Sysuimicrobiia</taxon>
        <taxon>Candidatus Sysuimicrobiales</taxon>
        <taxon>Candidatus Segetimicrobiaceae</taxon>
        <taxon>Candidatus Segetimicrobium</taxon>
    </lineage>
</organism>
<evidence type="ECO:0000313" key="2">
    <source>
        <dbReference type="EMBL" id="TMI73624.1"/>
    </source>
</evidence>
<dbReference type="Gene3D" id="1.20.1260.10">
    <property type="match status" value="1"/>
</dbReference>
<accession>A0A537IQN1</accession>
<dbReference type="InterPro" id="IPR011882">
    <property type="entry name" value="PaaC"/>
</dbReference>
<dbReference type="GO" id="GO:0010124">
    <property type="term" value="P:phenylacetate catabolic process"/>
    <property type="evidence" value="ECO:0007669"/>
    <property type="project" value="InterPro"/>
</dbReference>
<dbReference type="SUPFAM" id="SSF47240">
    <property type="entry name" value="Ferritin-like"/>
    <property type="match status" value="1"/>
</dbReference>
<reference evidence="2 3" key="1">
    <citation type="journal article" date="2019" name="Nat. Microbiol.">
        <title>Mediterranean grassland soil C-N compound turnover is dependent on rainfall and depth, and is mediated by genomically divergent microorganisms.</title>
        <authorList>
            <person name="Diamond S."/>
            <person name="Andeer P.F."/>
            <person name="Li Z."/>
            <person name="Crits-Christoph A."/>
            <person name="Burstein D."/>
            <person name="Anantharaman K."/>
            <person name="Lane K.R."/>
            <person name="Thomas B.C."/>
            <person name="Pan C."/>
            <person name="Northen T.R."/>
            <person name="Banfield J.F."/>
        </authorList>
    </citation>
    <scope>NUCLEOTIDE SEQUENCE [LARGE SCALE GENOMIC DNA]</scope>
    <source>
        <strain evidence="2">NP_8</strain>
    </source>
</reference>
<sequence length="293" mass="32088">MTPRCLSTPPTRVIASAAPTASSSGSPVPNGNEMSLSAATLKPQMRDALAAYLIAVADDELIIGHRHSEWTGFAPDIESDVALSSIAQEEIGHARLFYERACDLIGGDADHIAFGRASAEFRNAVLTERPNDDWGYSMVRLFLYDRADQVRLDALASGALRPLADLASTVRREEKYHLMFGEQWLRRLASATEASRGRMQQAVDRAWPEALGMLEPVPGQEELDVDIIPVTLAEQLLEWRQGVIAVLESVGLRLPAAKSVQGMGGRIGRHSDDLGTLLDEMTSVWRSDPQAKW</sequence>
<name>A0A537IQN1_9BACT</name>
<dbReference type="AlphaFoldDB" id="A0A537IQN1"/>
<dbReference type="GO" id="GO:0005829">
    <property type="term" value="C:cytosol"/>
    <property type="evidence" value="ECO:0007669"/>
    <property type="project" value="TreeGrafter"/>
</dbReference>
<dbReference type="InterPro" id="IPR052703">
    <property type="entry name" value="Aromatic_CoA_ox/epox"/>
</dbReference>
<comment type="caution">
    <text evidence="2">The sequence shown here is derived from an EMBL/GenBank/DDBJ whole genome shotgun (WGS) entry which is preliminary data.</text>
</comment>
<dbReference type="PANTHER" id="PTHR30458:SF0">
    <property type="entry name" value="1,2-PHENYLACETYL-COA EPOXIDASE, SUBUNIT C"/>
    <property type="match status" value="1"/>
</dbReference>
<proteinExistence type="predicted"/>
<evidence type="ECO:0000256" key="1">
    <source>
        <dbReference type="SAM" id="MobiDB-lite"/>
    </source>
</evidence>
<dbReference type="InterPro" id="IPR007814">
    <property type="entry name" value="PaaA_PaaC"/>
</dbReference>
<feature type="region of interest" description="Disordered" evidence="1">
    <location>
        <begin position="1"/>
        <end position="31"/>
    </location>
</feature>